<feature type="chain" id="PRO_5001494520" description="Glycine zipper 2TM domain-containing protein" evidence="1">
    <location>
        <begin position="21"/>
        <end position="70"/>
    </location>
</feature>
<keyword evidence="1" id="KW-0732">Signal</keyword>
<dbReference type="AlphaFoldDB" id="A0A016WG25"/>
<feature type="signal peptide" evidence="1">
    <location>
        <begin position="1"/>
        <end position="20"/>
    </location>
</feature>
<dbReference type="Proteomes" id="UP000024635">
    <property type="component" value="Unassembled WGS sequence"/>
</dbReference>
<organism evidence="2 3">
    <name type="scientific">Ancylostoma ceylanicum</name>
    <dbReference type="NCBI Taxonomy" id="53326"/>
    <lineage>
        <taxon>Eukaryota</taxon>
        <taxon>Metazoa</taxon>
        <taxon>Ecdysozoa</taxon>
        <taxon>Nematoda</taxon>
        <taxon>Chromadorea</taxon>
        <taxon>Rhabditida</taxon>
        <taxon>Rhabditina</taxon>
        <taxon>Rhabditomorpha</taxon>
        <taxon>Strongyloidea</taxon>
        <taxon>Ancylostomatidae</taxon>
        <taxon>Ancylostomatinae</taxon>
        <taxon>Ancylostoma</taxon>
    </lineage>
</organism>
<name>A0A016WG25_9BILA</name>
<accession>A0A016WG25</accession>
<proteinExistence type="predicted"/>
<protein>
    <recommendedName>
        <fullName evidence="4">Glycine zipper 2TM domain-containing protein</fullName>
    </recommendedName>
</protein>
<sequence length="70" mass="7340">MNHSLFIVLLVSMLASQAIAQWGYPCYTCGYGYPYYGYGSYMGYGGGFNPLRGALGGALLGGLMGALVGK</sequence>
<reference evidence="3" key="1">
    <citation type="journal article" date="2015" name="Nat. Genet.">
        <title>The genome and transcriptome of the zoonotic hookworm Ancylostoma ceylanicum identify infection-specific gene families.</title>
        <authorList>
            <person name="Schwarz E.M."/>
            <person name="Hu Y."/>
            <person name="Antoshechkin I."/>
            <person name="Miller M.M."/>
            <person name="Sternberg P.W."/>
            <person name="Aroian R.V."/>
        </authorList>
    </citation>
    <scope>NUCLEOTIDE SEQUENCE</scope>
    <source>
        <strain evidence="3">HY135</strain>
    </source>
</reference>
<gene>
    <name evidence="2" type="primary">Acey_s0753.g2069</name>
    <name evidence="2" type="ORF">Y032_0753g2069</name>
</gene>
<comment type="caution">
    <text evidence="2">The sequence shown here is derived from an EMBL/GenBank/DDBJ whole genome shotgun (WGS) entry which is preliminary data.</text>
</comment>
<dbReference type="EMBL" id="JARK01000353">
    <property type="protein sequence ID" value="EYC37968.1"/>
    <property type="molecule type" value="Genomic_DNA"/>
</dbReference>
<evidence type="ECO:0008006" key="4">
    <source>
        <dbReference type="Google" id="ProtNLM"/>
    </source>
</evidence>
<evidence type="ECO:0000256" key="1">
    <source>
        <dbReference type="SAM" id="SignalP"/>
    </source>
</evidence>
<keyword evidence="3" id="KW-1185">Reference proteome</keyword>
<evidence type="ECO:0000313" key="3">
    <source>
        <dbReference type="Proteomes" id="UP000024635"/>
    </source>
</evidence>
<evidence type="ECO:0000313" key="2">
    <source>
        <dbReference type="EMBL" id="EYC37968.1"/>
    </source>
</evidence>